<sequence length="1368" mass="141989">MLERQSTQLVIESYIIKTGLLIILSVPYLGGAAITYFKIKEPTGKQNVNLTLTNYISLNSTGGRLVGTKVQRAVIVVHGLDRDPGTYMANMLNALTQVPNSDINRDSVAICAPYFPNGNDKNIGYPWTAGLAAGRGSTSSALVWAGSQWASGGNNQYPYKTTTVSSYEVLDQLIAYFDDKSIFPNMKQIVVAGHSLGSQMVQRYTAVGNILATKSPVSYYVANPNSYVWMSADRPLSTASCPTYDTWRDGLSSYADSIIYGANLVASGRDAVLARYNSRQIAYARGTLDLGDDSSSCAPFTTGLNRNERFFNFIKNFPPTCTVGGVCDTIDYVASGHDAGMMFASPAGQARLFTDNFYGNRNMSTDFGCPRLQKGDDPYPNPSLAAQCAVNSTTVGTFAGNMTYAGCWEDLNSNDLPLQAYSNDANTIDTCASYCNDAGYSIAGLEWGVQCFCGNALAASSSMTADAGCTMACPGNSSQICGDNYRLSVYSRGTPTKLKPAIAPAVVGQYAYLGCYVDMNPGRSLAALSTSSGTLTLESCAGFCSGYTYFGTEYSGECYCGNTLASGATNSTESDCSYTCSGDSSELCGGSNRLTVYMRNSTSSAVTTTTRSSGQAASTSSVAELSCPGSDGQSYQASSGTNFQVQCYNDHAGGDMGMEYTSSLIGCIQACDSASGCVSYSWVSSMNGQNNPCYLKSIIGADTQSSGVWGGKAIVLGPKSSTTTTSAASSTTTSAASSTSITISVSNSTISSRTTQISGTSTSSISTSTNIACPEFDGLQYQAVSGKIFVVDCYNDNTGQDLTMQYTTSLAGCINYCDSTPGCVAYSWVSTQNGPTNPCYMKSSVGSDVSNAGIWGGRIVPKASTSTTRSSELPGSASSTSTNTLSVQASTSSKAVSSATPISCPGSDGVTFSASSGRSFLVECYNDHTGADLSMGYVTTLTQCVNLCDTTTGCVAYSWVSAANGVTNPCYLHSTVGGNRDNAGVWGGKLIAGSPAATVTTGVSSLTIGVSTLSSQTSTSVSSVATSAVMACPGSNGRTYQSSNGKNFVVECYADRTGTDLSMGYATSLTGCINLCSTTSSCVSYSWVSTANGVSNPCYMKSSYGDIRQNSGVWGGSLAVASSSSVVSGNSTSPTSSTGSGTTSASRASSTPTASLLPDGFKMIGCYQDGVGTNRQLPYIAGASGTNTPSECSQKCESAGYRYSGTEYSSECYCGNELPTTTSSSCNMACAGNSNQICGGSGALTVANNVNWKPPVSVLASYMNITILGCYQDDSTGVRTLGTMVTSITKPMTQQLCLDACSGLGLPYCGLEYSTQCYGGSTKPANSSLAISPKNSTDLYLAGCNMPCSGNSTQNCGGSNRILIWGKA</sequence>
<feature type="domain" description="WSC" evidence="3">
    <location>
        <begin position="509"/>
        <end position="600"/>
    </location>
</feature>
<dbReference type="SMART" id="SM00321">
    <property type="entry name" value="WSC"/>
    <property type="match status" value="4"/>
</dbReference>
<dbReference type="InterPro" id="IPR002889">
    <property type="entry name" value="WSC_carb-bd"/>
</dbReference>
<dbReference type="PANTHER" id="PTHR35560">
    <property type="entry name" value="BLL0132 PROTEIN"/>
    <property type="match status" value="1"/>
</dbReference>
<dbReference type="PANTHER" id="PTHR35560:SF3">
    <property type="entry name" value="PEPTIDASE S9 PROLYL OLIGOPEPTIDASE CATALYTIC DOMAIN-CONTAINING PROTEIN"/>
    <property type="match status" value="1"/>
</dbReference>
<keyword evidence="2" id="KW-1133">Transmembrane helix</keyword>
<evidence type="ECO:0000259" key="3">
    <source>
        <dbReference type="PROSITE" id="PS51212"/>
    </source>
</evidence>
<gene>
    <name evidence="4" type="ORF">PVAG01_03254</name>
</gene>
<organism evidence="4 5">
    <name type="scientific">Phlyctema vagabunda</name>
    <dbReference type="NCBI Taxonomy" id="108571"/>
    <lineage>
        <taxon>Eukaryota</taxon>
        <taxon>Fungi</taxon>
        <taxon>Dikarya</taxon>
        <taxon>Ascomycota</taxon>
        <taxon>Pezizomycotina</taxon>
        <taxon>Leotiomycetes</taxon>
        <taxon>Helotiales</taxon>
        <taxon>Dermateaceae</taxon>
        <taxon>Phlyctema</taxon>
    </lineage>
</organism>
<accession>A0ABR4PSY4</accession>
<proteinExistence type="predicted"/>
<dbReference type="InterPro" id="IPR003609">
    <property type="entry name" value="Pan_app"/>
</dbReference>
<evidence type="ECO:0000313" key="5">
    <source>
        <dbReference type="Proteomes" id="UP001629113"/>
    </source>
</evidence>
<dbReference type="InterPro" id="IPR029058">
    <property type="entry name" value="AB_hydrolase_fold"/>
</dbReference>
<feature type="transmembrane region" description="Helical" evidence="2">
    <location>
        <begin position="20"/>
        <end position="39"/>
    </location>
</feature>
<evidence type="ECO:0000256" key="2">
    <source>
        <dbReference type="SAM" id="Phobius"/>
    </source>
</evidence>
<keyword evidence="5" id="KW-1185">Reference proteome</keyword>
<dbReference type="Pfam" id="PF01822">
    <property type="entry name" value="WSC"/>
    <property type="match status" value="4"/>
</dbReference>
<dbReference type="Gene3D" id="3.40.50.1820">
    <property type="entry name" value="alpha/beta hydrolase"/>
    <property type="match status" value="1"/>
</dbReference>
<feature type="region of interest" description="Disordered" evidence="1">
    <location>
        <begin position="1125"/>
        <end position="1152"/>
    </location>
</feature>
<name>A0ABR4PSY4_9HELO</name>
<dbReference type="Proteomes" id="UP001629113">
    <property type="component" value="Unassembled WGS sequence"/>
</dbReference>
<dbReference type="Gene3D" id="3.50.4.10">
    <property type="entry name" value="Hepatocyte Growth Factor"/>
    <property type="match status" value="4"/>
</dbReference>
<keyword evidence="2" id="KW-0812">Transmembrane</keyword>
<feature type="domain" description="WSC" evidence="3">
    <location>
        <begin position="1160"/>
        <end position="1250"/>
    </location>
</feature>
<comment type="caution">
    <text evidence="4">The sequence shown here is derived from an EMBL/GenBank/DDBJ whole genome shotgun (WGS) entry which is preliminary data.</text>
</comment>
<feature type="domain" description="WSC" evidence="3">
    <location>
        <begin position="1264"/>
        <end position="1368"/>
    </location>
</feature>
<feature type="region of interest" description="Disordered" evidence="1">
    <location>
        <begin position="865"/>
        <end position="884"/>
    </location>
</feature>
<dbReference type="EMBL" id="JBFCZG010000002">
    <property type="protein sequence ID" value="KAL3426463.1"/>
    <property type="molecule type" value="Genomic_DNA"/>
</dbReference>
<evidence type="ECO:0000256" key="1">
    <source>
        <dbReference type="SAM" id="MobiDB-lite"/>
    </source>
</evidence>
<feature type="domain" description="WSC" evidence="3">
    <location>
        <begin position="401"/>
        <end position="493"/>
    </location>
</feature>
<keyword evidence="2" id="KW-0472">Membrane</keyword>
<protein>
    <submittedName>
        <fullName evidence="4">WSC domain-containing protein-like protein 5</fullName>
    </submittedName>
</protein>
<reference evidence="4 5" key="1">
    <citation type="submission" date="2024-06" db="EMBL/GenBank/DDBJ databases">
        <title>Complete genome of Phlyctema vagabunda strain 19-DSS-EL-015.</title>
        <authorList>
            <person name="Fiorenzani C."/>
        </authorList>
    </citation>
    <scope>NUCLEOTIDE SEQUENCE [LARGE SCALE GENOMIC DNA]</scope>
    <source>
        <strain evidence="4 5">19-DSS-EL-015</strain>
    </source>
</reference>
<dbReference type="PROSITE" id="PS51212">
    <property type="entry name" value="WSC"/>
    <property type="match status" value="4"/>
</dbReference>
<evidence type="ECO:0000313" key="4">
    <source>
        <dbReference type="EMBL" id="KAL3426463.1"/>
    </source>
</evidence>
<dbReference type="Pfam" id="PF14295">
    <property type="entry name" value="PAN_4"/>
    <property type="match status" value="4"/>
</dbReference>